<feature type="signal peptide" evidence="2">
    <location>
        <begin position="1"/>
        <end position="21"/>
    </location>
</feature>
<feature type="region of interest" description="Disordered" evidence="1">
    <location>
        <begin position="391"/>
        <end position="433"/>
    </location>
</feature>
<feature type="chain" id="PRO_5029542104" description="IPT/TIG domain-containing protein" evidence="2">
    <location>
        <begin position="22"/>
        <end position="691"/>
    </location>
</feature>
<evidence type="ECO:0000313" key="5">
    <source>
        <dbReference type="Proteomes" id="UP000464657"/>
    </source>
</evidence>
<reference evidence="4 5" key="1">
    <citation type="journal article" date="2013" name="Int. J. Syst. Evol. Microbiol.">
        <title>Kordia antarctica sp. nov., isolated from Antarctic seawater.</title>
        <authorList>
            <person name="Baek K."/>
            <person name="Choi A."/>
            <person name="Kang I."/>
            <person name="Lee K."/>
            <person name="Cho J.C."/>
        </authorList>
    </citation>
    <scope>NUCLEOTIDE SEQUENCE [LARGE SCALE GENOMIC DNA]</scope>
    <source>
        <strain evidence="4 5">IMCC3317</strain>
    </source>
</reference>
<dbReference type="RefSeq" id="WP_160129580.1">
    <property type="nucleotide sequence ID" value="NZ_CP019288.1"/>
</dbReference>
<dbReference type="EMBL" id="CP019288">
    <property type="protein sequence ID" value="QHI36911.1"/>
    <property type="molecule type" value="Genomic_DNA"/>
</dbReference>
<sequence length="691" mass="77705">MKNKLVISLLISVLCYFSVTGQNNSNSTLKDGLQRINVSTIQGTITVNLPAEIHSGDQISGTVSAIPSETGTNKKDKKRAKKNKEALEKYTVSFHQNSRRVSSRSLDILLSPKTSSDTQELTIYDEKGKVIAKIPVQINDAKRTNKVSNMQFPTYVRAGNTCYIKGNFDGNMKNSKVMLGENVLPIIAESPDRLICEIPNTVSGLQKITVTENGITNSATCNVVGMNLSVGKLNLLKGESTNLVIEVYGLENIETPVEILVENKTQENINLSGGNTQNITIFPNQASAEGTYNKTIQVQSKRAGNYTIDVTLIESFRNLEEYTLDTPETTENQNSEVLTNNIRIPDNLITYTPQTFSGYNFSPYTISAAILPNVFFSFNVMIDDDEKRKLRNKGRKLPANAPLGPTDPDDKKNPHSRPVPTGIKGPNHEEVPGVWDTGKDLLEEANKEVKRAKAHKGKMTATMPAGPEQIGKMNPHKVIRNNQRGCTEEIYIFYEHYRYIDDRTLVLEEQLSPSHEFFIAKGETKVDITKNESGWSVKPSVSADVKGLSIGIEGSYWKTTSHTTEEGSLNLKGRHLWLFHIGRLYLYRKAFVRIKYEYHYEVCTDGSTRNWVVPTYTDNWHFWYEWEEEIFVTSRDDEGSFHKVDGFPETIHNRNIGGGESNSYPIDGLESKYFDNYGQKGWDFFPAISKK</sequence>
<dbReference type="InterPro" id="IPR002909">
    <property type="entry name" value="IPT_dom"/>
</dbReference>
<protein>
    <recommendedName>
        <fullName evidence="3">IPT/TIG domain-containing protein</fullName>
    </recommendedName>
</protein>
<dbReference type="AlphaFoldDB" id="A0A7L4ZK73"/>
<dbReference type="Pfam" id="PF01833">
    <property type="entry name" value="TIG"/>
    <property type="match status" value="1"/>
</dbReference>
<evidence type="ECO:0000256" key="1">
    <source>
        <dbReference type="SAM" id="MobiDB-lite"/>
    </source>
</evidence>
<feature type="domain" description="IPT/TIG" evidence="3">
    <location>
        <begin position="158"/>
        <end position="219"/>
    </location>
</feature>
<evidence type="ECO:0000313" key="4">
    <source>
        <dbReference type="EMBL" id="QHI36911.1"/>
    </source>
</evidence>
<feature type="compositionally biased region" description="Polar residues" evidence="1">
    <location>
        <begin position="61"/>
        <end position="71"/>
    </location>
</feature>
<dbReference type="KEGG" id="kan:IMCC3317_22810"/>
<accession>A0A7L4ZK73</accession>
<evidence type="ECO:0000259" key="3">
    <source>
        <dbReference type="Pfam" id="PF01833"/>
    </source>
</evidence>
<feature type="region of interest" description="Disordered" evidence="1">
    <location>
        <begin position="451"/>
        <end position="473"/>
    </location>
</feature>
<feature type="region of interest" description="Disordered" evidence="1">
    <location>
        <begin position="61"/>
        <end position="81"/>
    </location>
</feature>
<organism evidence="4 5">
    <name type="scientific">Kordia antarctica</name>
    <dbReference type="NCBI Taxonomy" id="1218801"/>
    <lineage>
        <taxon>Bacteria</taxon>
        <taxon>Pseudomonadati</taxon>
        <taxon>Bacteroidota</taxon>
        <taxon>Flavobacteriia</taxon>
        <taxon>Flavobacteriales</taxon>
        <taxon>Flavobacteriaceae</taxon>
        <taxon>Kordia</taxon>
    </lineage>
</organism>
<keyword evidence="5" id="KW-1185">Reference proteome</keyword>
<name>A0A7L4ZK73_9FLAO</name>
<gene>
    <name evidence="4" type="ORF">IMCC3317_22810</name>
</gene>
<evidence type="ECO:0000256" key="2">
    <source>
        <dbReference type="SAM" id="SignalP"/>
    </source>
</evidence>
<proteinExistence type="predicted"/>
<dbReference type="Proteomes" id="UP000464657">
    <property type="component" value="Chromosome"/>
</dbReference>
<keyword evidence="2" id="KW-0732">Signal</keyword>